<feature type="signal peptide" evidence="1">
    <location>
        <begin position="1"/>
        <end position="20"/>
    </location>
</feature>
<evidence type="ECO:0000313" key="2">
    <source>
        <dbReference type="EMBL" id="KHN73379.1"/>
    </source>
</evidence>
<reference evidence="2 3" key="1">
    <citation type="submission" date="2014-11" db="EMBL/GenBank/DDBJ databases">
        <title>Genetic blueprint of the zoonotic pathogen Toxocara canis.</title>
        <authorList>
            <person name="Zhu X.-Q."/>
            <person name="Korhonen P.K."/>
            <person name="Cai H."/>
            <person name="Young N.D."/>
            <person name="Nejsum P."/>
            <person name="von Samson-Himmelstjerna G."/>
            <person name="Boag P.R."/>
            <person name="Tan P."/>
            <person name="Li Q."/>
            <person name="Min J."/>
            <person name="Yang Y."/>
            <person name="Wang X."/>
            <person name="Fang X."/>
            <person name="Hall R.S."/>
            <person name="Hofmann A."/>
            <person name="Sternberg P.W."/>
            <person name="Jex A.R."/>
            <person name="Gasser R.B."/>
        </authorList>
    </citation>
    <scope>NUCLEOTIDE SEQUENCE [LARGE SCALE GENOMIC DNA]</scope>
    <source>
        <strain evidence="2">PN_DK_2014</strain>
    </source>
</reference>
<dbReference type="EMBL" id="JPKZ01003117">
    <property type="protein sequence ID" value="KHN73379.1"/>
    <property type="molecule type" value="Genomic_DNA"/>
</dbReference>
<dbReference type="InterPro" id="IPR016186">
    <property type="entry name" value="C-type_lectin-like/link_sf"/>
</dbReference>
<sequence length="316" mass="35529">MTRPSLFVVFLLCGFAVVAPDSEIKRRVRCTLATQYVKEDLEDLLHGAGDANQSPEDIREKLHEIQDEANDAVTQCAGYNVGSPAVKQSRQNRAEMYGLAELIKKDCTIIPNVSHHHFHAIKDEHGAVLYTILSMPREEYERQGYEPTQQSTYYMRRNMCQALCPGTHVVTVQHPSEIETLMQIFNGYNAQVPPADPELRQYNIGFWFQPDGASKWDDGTAYNTDVWPGFPESMPELTGYSCVNFDPETGKPVIGDCALLYDVVACEQRCVSLSYLKGKTAKGPEQAGPKLATLFTDPNTLQRQTYNIRSMLHSNK</sequence>
<dbReference type="InterPro" id="IPR016187">
    <property type="entry name" value="CTDL_fold"/>
</dbReference>
<dbReference type="SUPFAM" id="SSF56436">
    <property type="entry name" value="C-type lectin-like"/>
    <property type="match status" value="1"/>
</dbReference>
<keyword evidence="1" id="KW-0732">Signal</keyword>
<organism evidence="2 3">
    <name type="scientific">Toxocara canis</name>
    <name type="common">Canine roundworm</name>
    <dbReference type="NCBI Taxonomy" id="6265"/>
    <lineage>
        <taxon>Eukaryota</taxon>
        <taxon>Metazoa</taxon>
        <taxon>Ecdysozoa</taxon>
        <taxon>Nematoda</taxon>
        <taxon>Chromadorea</taxon>
        <taxon>Rhabditida</taxon>
        <taxon>Spirurina</taxon>
        <taxon>Ascaridomorpha</taxon>
        <taxon>Ascaridoidea</taxon>
        <taxon>Toxocaridae</taxon>
        <taxon>Toxocara</taxon>
    </lineage>
</organism>
<dbReference type="Proteomes" id="UP000031036">
    <property type="component" value="Unassembled WGS sequence"/>
</dbReference>
<protein>
    <recommendedName>
        <fullName evidence="4">C-type lectin domain-containing protein</fullName>
    </recommendedName>
</protein>
<accession>A0A0B2UVV0</accession>
<comment type="caution">
    <text evidence="2">The sequence shown here is derived from an EMBL/GenBank/DDBJ whole genome shotgun (WGS) entry which is preliminary data.</text>
</comment>
<gene>
    <name evidence="2" type="ORF">Tcan_11546</name>
</gene>
<feature type="chain" id="PRO_5002077679" description="C-type lectin domain-containing protein" evidence="1">
    <location>
        <begin position="21"/>
        <end position="316"/>
    </location>
</feature>
<evidence type="ECO:0000313" key="3">
    <source>
        <dbReference type="Proteomes" id="UP000031036"/>
    </source>
</evidence>
<evidence type="ECO:0000256" key="1">
    <source>
        <dbReference type="SAM" id="SignalP"/>
    </source>
</evidence>
<name>A0A0B2UVV0_TOXCA</name>
<dbReference type="Gene3D" id="3.10.100.10">
    <property type="entry name" value="Mannose-Binding Protein A, subunit A"/>
    <property type="match status" value="1"/>
</dbReference>
<proteinExistence type="predicted"/>
<dbReference type="AlphaFoldDB" id="A0A0B2UVV0"/>
<evidence type="ECO:0008006" key="4">
    <source>
        <dbReference type="Google" id="ProtNLM"/>
    </source>
</evidence>
<keyword evidence="3" id="KW-1185">Reference proteome</keyword>